<accession>A0A9W9K352</accession>
<name>A0A9W9K352_9EURO</name>
<reference evidence="2" key="2">
    <citation type="journal article" date="2023" name="IMA Fungus">
        <title>Comparative genomic study of the Penicillium genus elucidates a diverse pangenome and 15 lateral gene transfer events.</title>
        <authorList>
            <person name="Petersen C."/>
            <person name="Sorensen T."/>
            <person name="Nielsen M.R."/>
            <person name="Sondergaard T.E."/>
            <person name="Sorensen J.L."/>
            <person name="Fitzpatrick D.A."/>
            <person name="Frisvad J.C."/>
            <person name="Nielsen K.L."/>
        </authorList>
    </citation>
    <scope>NUCLEOTIDE SEQUENCE</scope>
    <source>
        <strain evidence="2">IBT 30761</strain>
    </source>
</reference>
<organism evidence="2 3">
    <name type="scientific">Penicillium argentinense</name>
    <dbReference type="NCBI Taxonomy" id="1131581"/>
    <lineage>
        <taxon>Eukaryota</taxon>
        <taxon>Fungi</taxon>
        <taxon>Dikarya</taxon>
        <taxon>Ascomycota</taxon>
        <taxon>Pezizomycotina</taxon>
        <taxon>Eurotiomycetes</taxon>
        <taxon>Eurotiomycetidae</taxon>
        <taxon>Eurotiales</taxon>
        <taxon>Aspergillaceae</taxon>
        <taxon>Penicillium</taxon>
    </lineage>
</organism>
<keyword evidence="3" id="KW-1185">Reference proteome</keyword>
<comment type="caution">
    <text evidence="2">The sequence shown here is derived from an EMBL/GenBank/DDBJ whole genome shotgun (WGS) entry which is preliminary data.</text>
</comment>
<dbReference type="GeneID" id="81361189"/>
<dbReference type="AlphaFoldDB" id="A0A9W9K352"/>
<dbReference type="Proteomes" id="UP001149074">
    <property type="component" value="Unassembled WGS sequence"/>
</dbReference>
<dbReference type="EMBL" id="JAPQKI010000009">
    <property type="protein sequence ID" value="KAJ5091035.1"/>
    <property type="molecule type" value="Genomic_DNA"/>
</dbReference>
<proteinExistence type="predicted"/>
<reference evidence="2" key="1">
    <citation type="submission" date="2022-11" db="EMBL/GenBank/DDBJ databases">
        <authorList>
            <person name="Petersen C."/>
        </authorList>
    </citation>
    <scope>NUCLEOTIDE SEQUENCE</scope>
    <source>
        <strain evidence="2">IBT 30761</strain>
    </source>
</reference>
<protein>
    <submittedName>
        <fullName evidence="2">Uncharacterized protein</fullName>
    </submittedName>
</protein>
<feature type="region of interest" description="Disordered" evidence="1">
    <location>
        <begin position="1"/>
        <end position="43"/>
    </location>
</feature>
<feature type="compositionally biased region" description="Polar residues" evidence="1">
    <location>
        <begin position="11"/>
        <end position="20"/>
    </location>
</feature>
<evidence type="ECO:0000313" key="2">
    <source>
        <dbReference type="EMBL" id="KAJ5091035.1"/>
    </source>
</evidence>
<feature type="compositionally biased region" description="Polar residues" evidence="1">
    <location>
        <begin position="27"/>
        <end position="38"/>
    </location>
</feature>
<dbReference type="RefSeq" id="XP_056473016.1">
    <property type="nucleotide sequence ID" value="XM_056622210.1"/>
</dbReference>
<evidence type="ECO:0000313" key="3">
    <source>
        <dbReference type="Proteomes" id="UP001149074"/>
    </source>
</evidence>
<evidence type="ECO:0000256" key="1">
    <source>
        <dbReference type="SAM" id="MobiDB-lite"/>
    </source>
</evidence>
<gene>
    <name evidence="2" type="ORF">N7532_009719</name>
</gene>
<sequence>MSGKHRHLSSVAATIGSSKSIPPHATQVVSHTPTPCHTRSSRLRHPIQQLSKADIDIRAFIQVLSQPKLSQPTLTTPPSAPSFVRVSTLALLDEQDEGRRAPVQEHHHRLIRYAHDGHLILREMARCQGQCWTYVIRFTALA</sequence>